<dbReference type="InterPro" id="IPR058240">
    <property type="entry name" value="rSAM_sf"/>
</dbReference>
<comment type="similarity">
    <text evidence="1">Belongs to the anaerobic coproporphyrinogen-III oxidase family. HemW subfamily.</text>
</comment>
<dbReference type="SUPFAM" id="SSF102114">
    <property type="entry name" value="Radical SAM enzymes"/>
    <property type="match status" value="1"/>
</dbReference>
<dbReference type="GO" id="GO:0046872">
    <property type="term" value="F:metal ion binding"/>
    <property type="evidence" value="ECO:0007669"/>
    <property type="project" value="UniProtKB-UniRule"/>
</dbReference>
<reference evidence="13" key="1">
    <citation type="submission" date="2019-10" db="EMBL/GenBank/DDBJ databases">
        <title>Complete genome sequence of Corynebacterium urogenitalis DSM 108747, isolated from the genital tract of a cow.</title>
        <authorList>
            <person name="Ruckert C."/>
            <person name="Ballas P."/>
            <person name="Wagener K."/>
            <person name="Drillich M."/>
            <person name="Kaempfer P."/>
            <person name="Busse H.-J."/>
            <person name="Ehling-Schulz M."/>
        </authorList>
    </citation>
    <scope>NUCLEOTIDE SEQUENCE [LARGE SCALE GENOMIC DNA]</scope>
    <source>
        <strain evidence="13">LMM 1652</strain>
    </source>
</reference>
<dbReference type="GO" id="GO:0051539">
    <property type="term" value="F:4 iron, 4 sulfur cluster binding"/>
    <property type="evidence" value="ECO:0007669"/>
    <property type="project" value="UniProtKB-UniRule"/>
</dbReference>
<keyword evidence="7 9" id="KW-0411">Iron-sulfur</keyword>
<dbReference type="GO" id="GO:0006779">
    <property type="term" value="P:porphyrin-containing compound biosynthetic process"/>
    <property type="evidence" value="ECO:0007669"/>
    <property type="project" value="InterPro"/>
</dbReference>
<keyword evidence="4 9" id="KW-0949">S-adenosyl-L-methionine</keyword>
<dbReference type="InterPro" id="IPR013785">
    <property type="entry name" value="Aldolase_TIM"/>
</dbReference>
<organism evidence="12 13">
    <name type="scientific">Corynebacterium urogenitale</name>
    <dbReference type="NCBI Taxonomy" id="2487892"/>
    <lineage>
        <taxon>Bacteria</taxon>
        <taxon>Bacillati</taxon>
        <taxon>Actinomycetota</taxon>
        <taxon>Actinomycetes</taxon>
        <taxon>Mycobacteriales</taxon>
        <taxon>Corynebacteriaceae</taxon>
        <taxon>Corynebacterium</taxon>
    </lineage>
</organism>
<dbReference type="PANTHER" id="PTHR13932:SF5">
    <property type="entry name" value="RADICAL S-ADENOSYL METHIONINE DOMAIN-CONTAINING PROTEIN 1, MITOCHONDRIAL"/>
    <property type="match status" value="1"/>
</dbReference>
<dbReference type="PROSITE" id="PS51918">
    <property type="entry name" value="RADICAL_SAM"/>
    <property type="match status" value="1"/>
</dbReference>
<evidence type="ECO:0000256" key="1">
    <source>
        <dbReference type="ARBA" id="ARBA00006100"/>
    </source>
</evidence>
<keyword evidence="9" id="KW-0004">4Fe-4S</keyword>
<evidence type="ECO:0000256" key="4">
    <source>
        <dbReference type="ARBA" id="ARBA00022691"/>
    </source>
</evidence>
<dbReference type="Gene3D" id="3.20.20.70">
    <property type="entry name" value="Aldolase class I"/>
    <property type="match status" value="1"/>
</dbReference>
<dbReference type="InterPro" id="IPR010723">
    <property type="entry name" value="HemN_C"/>
</dbReference>
<dbReference type="OrthoDB" id="9808022at2"/>
<keyword evidence="13" id="KW-1185">Reference proteome</keyword>
<comment type="subcellular location">
    <subcellularLocation>
        <location evidence="9">Cytoplasm</location>
    </subcellularLocation>
</comment>
<dbReference type="CDD" id="cd01335">
    <property type="entry name" value="Radical_SAM"/>
    <property type="match status" value="1"/>
</dbReference>
<dbReference type="RefSeq" id="WP_151902448.1">
    <property type="nucleotide sequence ID" value="NZ_CP045032.1"/>
</dbReference>
<dbReference type="GO" id="GO:0005737">
    <property type="term" value="C:cytoplasm"/>
    <property type="evidence" value="ECO:0007669"/>
    <property type="project" value="UniProtKB-SubCell"/>
</dbReference>
<dbReference type="InterPro" id="IPR004559">
    <property type="entry name" value="HemW-like"/>
</dbReference>
<evidence type="ECO:0000256" key="3">
    <source>
        <dbReference type="ARBA" id="ARBA00022617"/>
    </source>
</evidence>
<keyword evidence="6 9" id="KW-0408">Iron</keyword>
<sequence length="414" mass="44715">MAHGLYIHVPFCSSRCGYCDFNTYTARELGAGTGNSVEGYLRALEVELEQAAAQWDVPADWQGVNTVFFGGGTPSLLGHEGLTRALRAVKRTVGITPDAEVTTESNPESTNPEYFDKLRAEGFTRISLGMQSAAGHVLKVLERQHTPGRPVAAAKEAMAAGFEHVNLDLIYGTPTETDEDLRASLAAVLEAGVDHVSAYSLIVEDGTAMARKVRRGDLPTPDEDVLADRYEMIDATLREHGFSWYEVSNWARPGGECQHNLIYWRGGQWWGAGPGAHGCVRLKKGVPGHNSDDGARAGNEAPRPGLTRTVNAKHPNTYFQHLVGTEAASNPAGAIVTTELLSAADVRTEHVMLGLRLAEGLELDSAGEAPVASVIDKYEGMGLLERIQKGRVRLTDRGRYLADGIVTDIILAQD</sequence>
<evidence type="ECO:0000256" key="8">
    <source>
        <dbReference type="ARBA" id="ARBA00023186"/>
    </source>
</evidence>
<keyword evidence="5 9" id="KW-0479">Metal-binding</keyword>
<dbReference type="SFLD" id="SFLDS00029">
    <property type="entry name" value="Radical_SAM"/>
    <property type="match status" value="1"/>
</dbReference>
<evidence type="ECO:0000256" key="9">
    <source>
        <dbReference type="RuleBase" id="RU364116"/>
    </source>
</evidence>
<dbReference type="Pfam" id="PF04055">
    <property type="entry name" value="Radical_SAM"/>
    <property type="match status" value="1"/>
</dbReference>
<feature type="domain" description="Radical SAM core" evidence="11">
    <location>
        <begin position="1"/>
        <end position="243"/>
    </location>
</feature>
<dbReference type="NCBIfam" id="TIGR00539">
    <property type="entry name" value="hemN_rel"/>
    <property type="match status" value="1"/>
</dbReference>
<comment type="function">
    <text evidence="9">Probably acts as a heme chaperone, transferring heme to an unknown acceptor. Binds one molecule of heme per monomer, possibly covalently. Binds 1 [4Fe-4S] cluster. The cluster is coordinated with 3 cysteines and an exchangeable S-adenosyl-L-methionine.</text>
</comment>
<dbReference type="InterPro" id="IPR034505">
    <property type="entry name" value="Coproporphyrinogen-III_oxidase"/>
</dbReference>
<protein>
    <recommendedName>
        <fullName evidence="2 9">Heme chaperone HemW</fullName>
    </recommendedName>
</protein>
<dbReference type="KEGG" id="cuo:CUROG_03255"/>
<keyword evidence="9" id="KW-0963">Cytoplasm</keyword>
<dbReference type="SFLD" id="SFLDF00288">
    <property type="entry name" value="HemN-like__clustered_with_nucl"/>
    <property type="match status" value="1"/>
</dbReference>
<evidence type="ECO:0000256" key="2">
    <source>
        <dbReference type="ARBA" id="ARBA00017228"/>
    </source>
</evidence>
<dbReference type="InterPro" id="IPR007197">
    <property type="entry name" value="rSAM"/>
</dbReference>
<dbReference type="Pfam" id="PF06969">
    <property type="entry name" value="HemN_C"/>
    <property type="match status" value="1"/>
</dbReference>
<dbReference type="SMART" id="SM00729">
    <property type="entry name" value="Elp3"/>
    <property type="match status" value="1"/>
</dbReference>
<dbReference type="InterPro" id="IPR006638">
    <property type="entry name" value="Elp3/MiaA/NifB-like_rSAM"/>
</dbReference>
<dbReference type="AlphaFoldDB" id="A0A5J6Z501"/>
<evidence type="ECO:0000313" key="12">
    <source>
        <dbReference type="EMBL" id="QFQ02034.1"/>
    </source>
</evidence>
<dbReference type="GO" id="GO:0004109">
    <property type="term" value="F:coproporphyrinogen oxidase activity"/>
    <property type="evidence" value="ECO:0007669"/>
    <property type="project" value="InterPro"/>
</dbReference>
<evidence type="ECO:0000256" key="7">
    <source>
        <dbReference type="ARBA" id="ARBA00023014"/>
    </source>
</evidence>
<dbReference type="EMBL" id="CP045032">
    <property type="protein sequence ID" value="QFQ02034.1"/>
    <property type="molecule type" value="Genomic_DNA"/>
</dbReference>
<evidence type="ECO:0000256" key="5">
    <source>
        <dbReference type="ARBA" id="ARBA00022723"/>
    </source>
</evidence>
<evidence type="ECO:0000313" key="13">
    <source>
        <dbReference type="Proteomes" id="UP000326711"/>
    </source>
</evidence>
<evidence type="ECO:0000259" key="11">
    <source>
        <dbReference type="PROSITE" id="PS51918"/>
    </source>
</evidence>
<evidence type="ECO:0000256" key="6">
    <source>
        <dbReference type="ARBA" id="ARBA00023004"/>
    </source>
</evidence>
<keyword evidence="3 9" id="KW-0349">Heme</keyword>
<dbReference type="PANTHER" id="PTHR13932">
    <property type="entry name" value="COPROPORPHYRINIGEN III OXIDASE"/>
    <property type="match status" value="1"/>
</dbReference>
<evidence type="ECO:0000256" key="10">
    <source>
        <dbReference type="SAM" id="MobiDB-lite"/>
    </source>
</evidence>
<dbReference type="SFLD" id="SFLDG01065">
    <property type="entry name" value="anaerobic_coproporphyrinogen-I"/>
    <property type="match status" value="1"/>
</dbReference>
<feature type="region of interest" description="Disordered" evidence="10">
    <location>
        <begin position="287"/>
        <end position="306"/>
    </location>
</feature>
<name>A0A5J6Z501_9CORY</name>
<proteinExistence type="inferred from homology"/>
<keyword evidence="8 9" id="KW-0143">Chaperone</keyword>
<accession>A0A5J6Z501</accession>
<dbReference type="Proteomes" id="UP000326711">
    <property type="component" value="Chromosome"/>
</dbReference>
<gene>
    <name evidence="12" type="primary">hemN</name>
    <name evidence="12" type="ORF">CUROG_03255</name>
</gene>
<keyword evidence="12" id="KW-0560">Oxidoreductase</keyword>
<dbReference type="SFLD" id="SFLDF00562">
    <property type="entry name" value="HemN-like__clustered_with_heat"/>
    <property type="match status" value="1"/>
</dbReference>